<dbReference type="Pfam" id="PF13469">
    <property type="entry name" value="Sulfotransfer_3"/>
    <property type="match status" value="1"/>
</dbReference>
<dbReference type="Gene3D" id="3.40.50.300">
    <property type="entry name" value="P-loop containing nucleotide triphosphate hydrolases"/>
    <property type="match status" value="1"/>
</dbReference>
<evidence type="ECO:0000313" key="1">
    <source>
        <dbReference type="EMBL" id="SJK83787.1"/>
    </source>
</evidence>
<dbReference type="KEGG" id="hel:HELO_2397C"/>
<reference evidence="2 4" key="4">
    <citation type="submission" date="2023-11" db="EMBL/GenBank/DDBJ databases">
        <title>MicrobeMod: A computational toolkit for identifying prokaryotic methylation and restriction-modification with nanopore sequencing.</title>
        <authorList>
            <person name="Crits-Christoph A."/>
            <person name="Kang S.C."/>
            <person name="Lee H."/>
            <person name="Ostrov N."/>
        </authorList>
    </citation>
    <scope>NUCLEOTIDE SEQUENCE [LARGE SCALE GENOMIC DNA]</scope>
    <source>
        <strain evidence="2 4">ATCC 33173</strain>
    </source>
</reference>
<reference evidence="1" key="1">
    <citation type="journal article" date="2010" name="Environ. Microbiol.">
        <title>A blueprint of ectoine metabolism from the genome of the industrial producer Halomonas elongata DSM 2581(T).</title>
        <authorList>
            <person name="Schwibbert K."/>
            <person name="Marin-Sanguino A."/>
            <person name="Bagyan I."/>
            <person name="Heidrich G."/>
            <person name="Lentzen G."/>
            <person name="Seitz H."/>
            <person name="Rampp M."/>
            <person name="Schuster S.C."/>
            <person name="Klenk H.P."/>
            <person name="Pfeiffer F."/>
            <person name="Oesterhelt D."/>
            <person name="Kunte H.J."/>
        </authorList>
    </citation>
    <scope>NUCLEOTIDE SEQUENCE</scope>
    <source>
        <strain evidence="1">Type strain: DSM 2581</strain>
    </source>
</reference>
<dbReference type="Proteomes" id="UP000008707">
    <property type="component" value="Chromosome"/>
</dbReference>
<dbReference type="EMBL" id="FN869568">
    <property type="protein sequence ID" value="SJK83787.1"/>
    <property type="molecule type" value="Genomic_DNA"/>
</dbReference>
<proteinExistence type="predicted"/>
<dbReference type="Proteomes" id="UP001322512">
    <property type="component" value="Chromosome"/>
</dbReference>
<dbReference type="InterPro" id="IPR027417">
    <property type="entry name" value="P-loop_NTPase"/>
</dbReference>
<evidence type="ECO:0000313" key="2">
    <source>
        <dbReference type="EMBL" id="WPU48421.1"/>
    </source>
</evidence>
<protein>
    <submittedName>
        <fullName evidence="2">Sulfotransferase</fullName>
    </submittedName>
</protein>
<dbReference type="RefSeq" id="WP_109637391.1">
    <property type="nucleotide sequence ID" value="NC_014532.2"/>
</dbReference>
<organism evidence="1 3">
    <name type="scientific">Halomonas elongata (strain ATCC 33173 / DSM 2581 / NBRC 15536 / NCIMB 2198 / 1H9)</name>
    <dbReference type="NCBI Taxonomy" id="768066"/>
    <lineage>
        <taxon>Bacteria</taxon>
        <taxon>Pseudomonadati</taxon>
        <taxon>Pseudomonadota</taxon>
        <taxon>Gammaproteobacteria</taxon>
        <taxon>Oceanospirillales</taxon>
        <taxon>Halomonadaceae</taxon>
        <taxon>Halomonas</taxon>
    </lineage>
</organism>
<dbReference type="EMBL" id="CP139472">
    <property type="protein sequence ID" value="WPU48421.1"/>
    <property type="molecule type" value="Genomic_DNA"/>
</dbReference>
<sequence length="329" mass="38283">MSSKDRKKEFSRNTSLETFLPNLNDLLSGANNDLVSDVQEKLPKIFIVGPLRSGTTLFTQWLASTGLVGYPTNLLSRFYAAPLVGLQIQKLLTDPVYNFRDEILDFKSDINFSSDNGKTKGALAPNEFWYFWRRFLPYREFDYAPPEVMRREGSLDGLRDELNGLANNLEKPFMLKAMIMNQNLLELNDLFDKCIFVWLKRDPLANIESALKARERQYGDIEKWYSFKIKEYLDLIELDPIKQVAGQIHHTNQSLEEGFNKLEDHKKLIVKYEDFCSDPKYFYDTLSKMIEYHGGASFPEYSFENRFEVTRPHVTDPALVDALRYFQGI</sequence>
<name>A0A1R4A4A2_HALED</name>
<accession>A0A1R4A4A2</accession>
<dbReference type="GeneID" id="91009707"/>
<evidence type="ECO:0000313" key="3">
    <source>
        <dbReference type="Proteomes" id="UP000008707"/>
    </source>
</evidence>
<evidence type="ECO:0000313" key="4">
    <source>
        <dbReference type="Proteomes" id="UP001322512"/>
    </source>
</evidence>
<keyword evidence="4" id="KW-1185">Reference proteome</keyword>
<gene>
    <name evidence="1" type="ORF">HELO_2397C</name>
    <name evidence="2" type="ORF">SR933_05900</name>
</gene>
<reference evidence="3" key="3">
    <citation type="journal article" date="2011" name="Environ. Microbiol.">
        <title>A blueprint of ectoine metabolism from the genome of the industrial producer Halomonas elongata DSM 2581(T).</title>
        <authorList>
            <person name="Schwibbert K."/>
            <person name="Marin-Sanguino A."/>
            <person name="Bagyan I."/>
            <person name="Heidrich G."/>
            <person name="Lentzen G."/>
            <person name="Seitz H."/>
            <person name="Rampp M."/>
            <person name="Schuster S.C."/>
            <person name="Klenk H.P."/>
            <person name="Pfeiffer F."/>
            <person name="Oesterhelt D."/>
            <person name="Kunte H.J."/>
        </authorList>
    </citation>
    <scope>NUCLEOTIDE SEQUENCE [LARGE SCALE GENOMIC DNA]</scope>
    <source>
        <strain evidence="3">ATCC 33173 / DSM 2581 / NBRC 15536 / NCIMB 2198 / 1H9</strain>
    </source>
</reference>
<reference evidence="1" key="2">
    <citation type="submission" date="2010-05" db="EMBL/GenBank/DDBJ databases">
        <title>Revision and reannotation of the Halomonas elongata DSM 2581(T) genome.</title>
        <authorList>
            <person name="Pfeiffer F."/>
            <person name="Bagyan I."/>
            <person name="Alfaro-Espinoza G."/>
            <person name="Zamora-Lagos M.A."/>
            <person name="Habermann B."/>
            <person name="Oesterhelt D."/>
            <person name="Kunte H.J."/>
        </authorList>
    </citation>
    <scope>NUCLEOTIDE SEQUENCE</scope>
    <source>
        <strain evidence="1">Type strain: DSM 2581</strain>
    </source>
</reference>
<dbReference type="AlphaFoldDB" id="A0A1R4A4A2"/>
<dbReference type="OrthoDB" id="9800698at2"/>
<dbReference type="SUPFAM" id="SSF52540">
    <property type="entry name" value="P-loop containing nucleoside triphosphate hydrolases"/>
    <property type="match status" value="1"/>
</dbReference>